<evidence type="ECO:0000313" key="3">
    <source>
        <dbReference type="Proteomes" id="UP000651271"/>
    </source>
</evidence>
<dbReference type="EMBL" id="JACOIJ010000001">
    <property type="protein sequence ID" value="MBD1427974.1"/>
    <property type="molecule type" value="Genomic_DNA"/>
</dbReference>
<proteinExistence type="predicted"/>
<feature type="transmembrane region" description="Helical" evidence="1">
    <location>
        <begin position="5"/>
        <end position="25"/>
    </location>
</feature>
<protein>
    <recommendedName>
        <fullName evidence="4">DUF4199 domain-containing protein</fullName>
    </recommendedName>
</protein>
<reference evidence="2 3" key="1">
    <citation type="submission" date="2020-08" db="EMBL/GenBank/DDBJ databases">
        <title>Sphingobacterium sp. DN04309 isolated from aquaculture water.</title>
        <authorList>
            <person name="Zhang M."/>
        </authorList>
    </citation>
    <scope>NUCLEOTIDE SEQUENCE [LARGE SCALE GENOMIC DNA]</scope>
    <source>
        <strain evidence="2 3">DN04309</strain>
    </source>
</reference>
<name>A0ABR7Y9L0_9SPHI</name>
<sequence length="156" mass="18340">MEKKYVYLSFAFLAILLFIYTFIFVDETHHLVLNAGWETNLIETKWLLYLVVGIGICLWGFYHFFGSILYSEGLIYLHLISYLILALVLILWDNNTFSLQEAVESQTYNSVHDLRSDYHNVSGRETIYRSLFWLFLLIQPIGLVNLLMGFLKPNEK</sequence>
<dbReference type="RefSeq" id="WP_165292225.1">
    <property type="nucleotide sequence ID" value="NZ_JACOIJ010000001.1"/>
</dbReference>
<organism evidence="2 3">
    <name type="scientific">Sphingobacterium litopenaei</name>
    <dbReference type="NCBI Taxonomy" id="2763500"/>
    <lineage>
        <taxon>Bacteria</taxon>
        <taxon>Pseudomonadati</taxon>
        <taxon>Bacteroidota</taxon>
        <taxon>Sphingobacteriia</taxon>
        <taxon>Sphingobacteriales</taxon>
        <taxon>Sphingobacteriaceae</taxon>
        <taxon>Sphingobacterium</taxon>
    </lineage>
</organism>
<comment type="caution">
    <text evidence="2">The sequence shown here is derived from an EMBL/GenBank/DDBJ whole genome shotgun (WGS) entry which is preliminary data.</text>
</comment>
<feature type="transmembrane region" description="Helical" evidence="1">
    <location>
        <begin position="74"/>
        <end position="92"/>
    </location>
</feature>
<keyword evidence="1" id="KW-0812">Transmembrane</keyword>
<accession>A0ABR7Y9L0</accession>
<keyword evidence="3" id="KW-1185">Reference proteome</keyword>
<evidence type="ECO:0008006" key="4">
    <source>
        <dbReference type="Google" id="ProtNLM"/>
    </source>
</evidence>
<gene>
    <name evidence="2" type="ORF">H8B04_00075</name>
</gene>
<keyword evidence="1" id="KW-1133">Transmembrane helix</keyword>
<feature type="transmembrane region" description="Helical" evidence="1">
    <location>
        <begin position="45"/>
        <end position="62"/>
    </location>
</feature>
<evidence type="ECO:0000256" key="1">
    <source>
        <dbReference type="SAM" id="Phobius"/>
    </source>
</evidence>
<keyword evidence="1" id="KW-0472">Membrane</keyword>
<feature type="transmembrane region" description="Helical" evidence="1">
    <location>
        <begin position="131"/>
        <end position="151"/>
    </location>
</feature>
<evidence type="ECO:0000313" key="2">
    <source>
        <dbReference type="EMBL" id="MBD1427974.1"/>
    </source>
</evidence>
<dbReference type="Proteomes" id="UP000651271">
    <property type="component" value="Unassembled WGS sequence"/>
</dbReference>